<dbReference type="Pfam" id="PF00891">
    <property type="entry name" value="Methyltransf_2"/>
    <property type="match status" value="1"/>
</dbReference>
<dbReference type="SUPFAM" id="SSF53335">
    <property type="entry name" value="S-adenosyl-L-methionine-dependent methyltransferases"/>
    <property type="match status" value="1"/>
</dbReference>
<dbReference type="Proteomes" id="UP001152607">
    <property type="component" value="Unassembled WGS sequence"/>
</dbReference>
<dbReference type="PROSITE" id="PS51683">
    <property type="entry name" value="SAM_OMT_II"/>
    <property type="match status" value="1"/>
</dbReference>
<keyword evidence="1" id="KW-0489">Methyltransferase</keyword>
<evidence type="ECO:0000256" key="1">
    <source>
        <dbReference type="ARBA" id="ARBA00022603"/>
    </source>
</evidence>
<feature type="active site" description="Proton acceptor" evidence="4">
    <location>
        <position position="286"/>
    </location>
</feature>
<dbReference type="GO" id="GO:0032259">
    <property type="term" value="P:methylation"/>
    <property type="evidence" value="ECO:0007669"/>
    <property type="project" value="UniProtKB-KW"/>
</dbReference>
<dbReference type="PANTHER" id="PTHR43712:SF19">
    <property type="entry name" value="DUAL O-METHYLTRANSFERASE_FAD-DEPENDENT MONOOXYGENASE ELCB"/>
    <property type="match status" value="1"/>
</dbReference>
<organism evidence="6 7">
    <name type="scientific">Periconia digitata</name>
    <dbReference type="NCBI Taxonomy" id="1303443"/>
    <lineage>
        <taxon>Eukaryota</taxon>
        <taxon>Fungi</taxon>
        <taxon>Dikarya</taxon>
        <taxon>Ascomycota</taxon>
        <taxon>Pezizomycotina</taxon>
        <taxon>Dothideomycetes</taxon>
        <taxon>Pleosporomycetidae</taxon>
        <taxon>Pleosporales</taxon>
        <taxon>Massarineae</taxon>
        <taxon>Periconiaceae</taxon>
        <taxon>Periconia</taxon>
    </lineage>
</organism>
<dbReference type="SUPFAM" id="SSF46785">
    <property type="entry name" value="Winged helix' DNA-binding domain"/>
    <property type="match status" value="1"/>
</dbReference>
<dbReference type="InterPro" id="IPR016461">
    <property type="entry name" value="COMT-like"/>
</dbReference>
<dbReference type="Gene3D" id="3.40.50.150">
    <property type="entry name" value="Vaccinia Virus protein VP39"/>
    <property type="match status" value="1"/>
</dbReference>
<feature type="domain" description="O-methyltransferase C-terminal" evidence="5">
    <location>
        <begin position="163"/>
        <end position="356"/>
    </location>
</feature>
<comment type="caution">
    <text evidence="6">The sequence shown here is derived from an EMBL/GenBank/DDBJ whole genome shotgun (WGS) entry which is preliminary data.</text>
</comment>
<gene>
    <name evidence="6" type="ORF">PDIGIT_LOCUS4774</name>
</gene>
<proteinExistence type="predicted"/>
<dbReference type="EMBL" id="CAOQHR010000003">
    <property type="protein sequence ID" value="CAI6331746.1"/>
    <property type="molecule type" value="Genomic_DNA"/>
</dbReference>
<dbReference type="PANTHER" id="PTHR43712">
    <property type="entry name" value="PUTATIVE (AFU_ORTHOLOGUE AFUA_4G14580)-RELATED"/>
    <property type="match status" value="1"/>
</dbReference>
<reference evidence="6" key="1">
    <citation type="submission" date="2023-01" db="EMBL/GenBank/DDBJ databases">
        <authorList>
            <person name="Van Ghelder C."/>
            <person name="Rancurel C."/>
        </authorList>
    </citation>
    <scope>NUCLEOTIDE SEQUENCE</scope>
    <source>
        <strain evidence="6">CNCM I-4278</strain>
    </source>
</reference>
<dbReference type="CDD" id="cd02440">
    <property type="entry name" value="AdoMet_MTases"/>
    <property type="match status" value="1"/>
</dbReference>
<evidence type="ECO:0000256" key="4">
    <source>
        <dbReference type="PIRSR" id="PIRSR005739-1"/>
    </source>
</evidence>
<protein>
    <recommendedName>
        <fullName evidence="5">O-methyltransferase C-terminal domain-containing protein</fullName>
    </recommendedName>
</protein>
<keyword evidence="2" id="KW-0808">Transferase</keyword>
<dbReference type="PIRSF" id="PIRSF005739">
    <property type="entry name" value="O-mtase"/>
    <property type="match status" value="1"/>
</dbReference>
<accession>A0A9W4UBK7</accession>
<dbReference type="InterPro" id="IPR036390">
    <property type="entry name" value="WH_DNA-bd_sf"/>
</dbReference>
<evidence type="ECO:0000259" key="5">
    <source>
        <dbReference type="Pfam" id="PF00891"/>
    </source>
</evidence>
<dbReference type="InterPro" id="IPR029063">
    <property type="entry name" value="SAM-dependent_MTases_sf"/>
</dbReference>
<keyword evidence="3" id="KW-0949">S-adenosyl-L-methionine</keyword>
<dbReference type="GO" id="GO:0008171">
    <property type="term" value="F:O-methyltransferase activity"/>
    <property type="evidence" value="ECO:0007669"/>
    <property type="project" value="InterPro"/>
</dbReference>
<sequence>MSAPTAINPQQREGVLESATKIKQLSQEPGNFLIDLLVQQQQFTSIKWLLHFKIPEMIPVAPKGISYDDLSSRTGISSNTIRAVARMAMTADFLAETKDGLSTHSQLSRSLVEDQDLANWLSYVVNRNVPMTYGFIEATERWPNTTSVTETAFNVSSKTELSFFDWLEANPKMGTEFGEYMKSQAAATTDGGVEHLVNGFDWKSLGKATIVDVGGGEGDASFALVHAYPELRLIVQDLSHAKAGAQAKIAALDAPIKSRVEWQEYDFREVQQVKGADVYFLRTVLHNWPDDGAVKILQRVVEAMGPSSRIIIMDMVLPTPGDKRVFEGALRQKDLMMRQAFNAPEREVEDWYSLVGKVDKRLELVAITRPEGSVHSLLEIKLRN</sequence>
<evidence type="ECO:0000256" key="2">
    <source>
        <dbReference type="ARBA" id="ARBA00022679"/>
    </source>
</evidence>
<evidence type="ECO:0000313" key="6">
    <source>
        <dbReference type="EMBL" id="CAI6331746.1"/>
    </source>
</evidence>
<dbReference type="AlphaFoldDB" id="A0A9W4UBK7"/>
<evidence type="ECO:0000256" key="3">
    <source>
        <dbReference type="ARBA" id="ARBA00022691"/>
    </source>
</evidence>
<dbReference type="InterPro" id="IPR036388">
    <property type="entry name" value="WH-like_DNA-bd_sf"/>
</dbReference>
<dbReference type="OrthoDB" id="1606438at2759"/>
<name>A0A9W4UBK7_9PLEO</name>
<dbReference type="InterPro" id="IPR001077">
    <property type="entry name" value="COMT_C"/>
</dbReference>
<dbReference type="Gene3D" id="1.10.10.10">
    <property type="entry name" value="Winged helix-like DNA-binding domain superfamily/Winged helix DNA-binding domain"/>
    <property type="match status" value="1"/>
</dbReference>
<keyword evidence="7" id="KW-1185">Reference proteome</keyword>
<evidence type="ECO:0000313" key="7">
    <source>
        <dbReference type="Proteomes" id="UP001152607"/>
    </source>
</evidence>